<organism evidence="2 3">
    <name type="scientific">Candidatus Halobonum tyrrellensis G22</name>
    <dbReference type="NCBI Taxonomy" id="1324957"/>
    <lineage>
        <taxon>Archaea</taxon>
        <taxon>Methanobacteriati</taxon>
        <taxon>Methanobacteriota</taxon>
        <taxon>Stenosarchaea group</taxon>
        <taxon>Halobacteria</taxon>
        <taxon>Halobacteriales</taxon>
        <taxon>Haloferacaceae</taxon>
        <taxon>Candidatus Halobonum</taxon>
    </lineage>
</organism>
<dbReference type="EMBL" id="ASGZ01000002">
    <property type="protein sequence ID" value="ESP89979.1"/>
    <property type="molecule type" value="Genomic_DNA"/>
</dbReference>
<feature type="region of interest" description="Disordered" evidence="1">
    <location>
        <begin position="28"/>
        <end position="48"/>
    </location>
</feature>
<reference evidence="2 3" key="1">
    <citation type="journal article" date="2013" name="Genome Announc.">
        <title>Draft Genome Sequence of 'Candidatus Halobonum tyrrellensis' Strain G22, Isolated from the Hypersaline Waters of Lake Tyrrell, Australia.</title>
        <authorList>
            <person name="Ugalde J.A."/>
            <person name="Narasingarao P."/>
            <person name="Kuo S."/>
            <person name="Podell S."/>
            <person name="Allen E.E."/>
        </authorList>
    </citation>
    <scope>NUCLEOTIDE SEQUENCE [LARGE SCALE GENOMIC DNA]</scope>
    <source>
        <strain evidence="2 3">G22</strain>
    </source>
</reference>
<dbReference type="RefSeq" id="WP_023392683.1">
    <property type="nucleotide sequence ID" value="NZ_ASGZ01000002.1"/>
</dbReference>
<comment type="caution">
    <text evidence="2">The sequence shown here is derived from an EMBL/GenBank/DDBJ whole genome shotgun (WGS) entry which is preliminary data.</text>
</comment>
<accession>V4HPY8</accession>
<dbReference type="InterPro" id="IPR006311">
    <property type="entry name" value="TAT_signal"/>
</dbReference>
<proteinExistence type="predicted"/>
<dbReference type="PROSITE" id="PS51318">
    <property type="entry name" value="TAT"/>
    <property type="match status" value="1"/>
</dbReference>
<name>V4HPY8_9EURY</name>
<protein>
    <submittedName>
        <fullName evidence="2">Uncharacterized protein</fullName>
    </submittedName>
</protein>
<dbReference type="AlphaFoldDB" id="V4HPY8"/>
<evidence type="ECO:0000256" key="1">
    <source>
        <dbReference type="SAM" id="MobiDB-lite"/>
    </source>
</evidence>
<dbReference type="OrthoDB" id="185584at2157"/>
<dbReference type="eggNOG" id="arCOG07572">
    <property type="taxonomic scope" value="Archaea"/>
</dbReference>
<keyword evidence="3" id="KW-1185">Reference proteome</keyword>
<gene>
    <name evidence="2" type="ORF">K933_00412</name>
</gene>
<sequence length="447" mass="47548">MNDGANGERRIDRRTLLRSAAVGGAVVGATGAAGGSPDGDGGRSDAPTEYQVDFAAGEPIEQLGEDGLYAEEDRLMRFAFGSTSEGITEKDTAWPSAEIRDCVEYGHIVEDDGTASVRFTVADDCDETTLSLAVYSMPSDEFSADTADEQELLGATTGTYEPGDHTITVDLPSGADDGGASGWVPPSGTTEYGRAVTVGDGRVRPFTTVTAAGEPRYHGVLFDRDALVGLPSADELAAAADDAETDKYRAGGQARRIHRRWSREYFVPFPAAEGTPFTFLGLNWNPNGHPGGDGAWGVPHFDVHFHTLDPATVDAVEGPTAPPYDDIPSERVPEGYVRGPAVDERYVTDMGEHLAPSDAPELPGSPEAFTATLVQGFVGVGDGRTDPRLAFVEPMVTREYLRGVDGTERFAVARPDELPHDLRHPTAYSVRDVPSADAVAVVLEAFE</sequence>
<evidence type="ECO:0000313" key="3">
    <source>
        <dbReference type="Proteomes" id="UP000017840"/>
    </source>
</evidence>
<dbReference type="Proteomes" id="UP000017840">
    <property type="component" value="Unassembled WGS sequence"/>
</dbReference>
<evidence type="ECO:0000313" key="2">
    <source>
        <dbReference type="EMBL" id="ESP89979.1"/>
    </source>
</evidence>
<dbReference type="STRING" id="1324957.K933_00412"/>